<feature type="transmembrane region" description="Helical" evidence="1">
    <location>
        <begin position="41"/>
        <end position="60"/>
    </location>
</feature>
<name>A0A1Y2GML2_9FUNG</name>
<feature type="transmembrane region" description="Helical" evidence="1">
    <location>
        <begin position="458"/>
        <end position="487"/>
    </location>
</feature>
<keyword evidence="1" id="KW-1133">Transmembrane helix</keyword>
<comment type="caution">
    <text evidence="2">The sequence shown here is derived from an EMBL/GenBank/DDBJ whole genome shotgun (WGS) entry which is preliminary data.</text>
</comment>
<evidence type="ECO:0000313" key="3">
    <source>
        <dbReference type="Proteomes" id="UP000193648"/>
    </source>
</evidence>
<dbReference type="InParanoid" id="A0A1Y2GML2"/>
<dbReference type="GeneID" id="33568392"/>
<sequence length="522" mass="57590">MTRLHIFHALFHSVAALGYIPFALSSTLISSSTPFVTIPPIAVILIAFIPPLTFYPVLCFSYRYLERFKRISLSIQRARMYVMLAGSGLCFIVAVHLIMVHSLANSRDTIYNRKSYFAIRPSQSLFTASIGPESTTTVLVVKGTGEQSTKTPTGDDRVAKMNDKAEAMLSPWTTYVPLSKEQAHHGGQQQQMMVGSDDKNTVSDQPITSVEWRWDAQRSVFKFLLPSHCGQSQQSQEECRTSYQEQAFIIAKQAPQKAAEPVVSSSRTVDISIPKSVAATSNAYKVAQFKASPSLSPSLSPASWYPLLTNTHAGEAAVPSTKAKTDASSAQSQLNLPLDPSTVTLDLSSSLAVSIVTSIPVAFDEALQSKHNNADLNAEKVNRITRMKEALLYKYHSDDEDRKSFQPLGFDIKSSYWLLFIGSQGVLVFLLVMLLLGVLILTEYVLDQEDEDCVNRTFLYWGRIFGVTIATVTSAIHGSILSGYVLIDGLSDWIAQAAVGSICLYWVSMVWIMNRIIGPLPY</sequence>
<evidence type="ECO:0000313" key="2">
    <source>
        <dbReference type="EMBL" id="ORZ16031.1"/>
    </source>
</evidence>
<dbReference type="AlphaFoldDB" id="A0A1Y2GML2"/>
<evidence type="ECO:0000256" key="1">
    <source>
        <dbReference type="SAM" id="Phobius"/>
    </source>
</evidence>
<accession>A0A1Y2GML2</accession>
<dbReference type="RefSeq" id="XP_021881378.1">
    <property type="nucleotide sequence ID" value="XM_022026549.1"/>
</dbReference>
<dbReference type="Proteomes" id="UP000193648">
    <property type="component" value="Unassembled WGS sequence"/>
</dbReference>
<proteinExistence type="predicted"/>
<keyword evidence="3" id="KW-1185">Reference proteome</keyword>
<keyword evidence="1" id="KW-0812">Transmembrane</keyword>
<gene>
    <name evidence="2" type="ORF">BCR41DRAFT_370639</name>
</gene>
<protein>
    <submittedName>
        <fullName evidence="2">Uncharacterized protein</fullName>
    </submittedName>
</protein>
<reference evidence="2 3" key="1">
    <citation type="submission" date="2016-07" db="EMBL/GenBank/DDBJ databases">
        <title>Pervasive Adenine N6-methylation of Active Genes in Fungi.</title>
        <authorList>
            <consortium name="DOE Joint Genome Institute"/>
            <person name="Mondo S.J."/>
            <person name="Dannebaum R.O."/>
            <person name="Kuo R.C."/>
            <person name="Labutti K."/>
            <person name="Haridas S."/>
            <person name="Kuo A."/>
            <person name="Salamov A."/>
            <person name="Ahrendt S.R."/>
            <person name="Lipzen A."/>
            <person name="Sullivan W."/>
            <person name="Andreopoulos W.B."/>
            <person name="Clum A."/>
            <person name="Lindquist E."/>
            <person name="Daum C."/>
            <person name="Ramamoorthy G.K."/>
            <person name="Gryganskyi A."/>
            <person name="Culley D."/>
            <person name="Magnuson J.K."/>
            <person name="James T.Y."/>
            <person name="O'Malley M.A."/>
            <person name="Stajich J.E."/>
            <person name="Spatafora J.W."/>
            <person name="Visel A."/>
            <person name="Grigoriev I.V."/>
        </authorList>
    </citation>
    <scope>NUCLEOTIDE SEQUENCE [LARGE SCALE GENOMIC DNA]</scope>
    <source>
        <strain evidence="2 3">NRRL 3116</strain>
    </source>
</reference>
<feature type="transmembrane region" description="Helical" evidence="1">
    <location>
        <begin position="416"/>
        <end position="446"/>
    </location>
</feature>
<feature type="transmembrane region" description="Helical" evidence="1">
    <location>
        <begin position="493"/>
        <end position="513"/>
    </location>
</feature>
<dbReference type="EMBL" id="MCFF01000018">
    <property type="protein sequence ID" value="ORZ16031.1"/>
    <property type="molecule type" value="Genomic_DNA"/>
</dbReference>
<dbReference type="OrthoDB" id="2440866at2759"/>
<organism evidence="2 3">
    <name type="scientific">Lobosporangium transversale</name>
    <dbReference type="NCBI Taxonomy" id="64571"/>
    <lineage>
        <taxon>Eukaryota</taxon>
        <taxon>Fungi</taxon>
        <taxon>Fungi incertae sedis</taxon>
        <taxon>Mucoromycota</taxon>
        <taxon>Mortierellomycotina</taxon>
        <taxon>Mortierellomycetes</taxon>
        <taxon>Mortierellales</taxon>
        <taxon>Mortierellaceae</taxon>
        <taxon>Lobosporangium</taxon>
    </lineage>
</organism>
<keyword evidence="1" id="KW-0472">Membrane</keyword>
<feature type="transmembrane region" description="Helical" evidence="1">
    <location>
        <begin position="81"/>
        <end position="104"/>
    </location>
</feature>